<dbReference type="EMBL" id="QAOL01000008">
    <property type="protein sequence ID" value="PTQ86828.1"/>
    <property type="molecule type" value="Genomic_DNA"/>
</dbReference>
<proteinExistence type="predicted"/>
<dbReference type="RefSeq" id="WP_107786379.1">
    <property type="nucleotide sequence ID" value="NZ_QAOL01000008.1"/>
</dbReference>
<reference evidence="1 2" key="1">
    <citation type="submission" date="2018-04" db="EMBL/GenBank/DDBJ databases">
        <title>Active sludge and wastewater microbial communities from Klosterneuburg, Austria.</title>
        <authorList>
            <person name="Wagner M."/>
        </authorList>
    </citation>
    <scope>NUCLEOTIDE SEQUENCE [LARGE SCALE GENOMIC DNA]</scope>
    <source>
        <strain evidence="1 2">Nm4</strain>
    </source>
</reference>
<organism evidence="1 2">
    <name type="scientific">Nitrosomonas ureae</name>
    <dbReference type="NCBI Taxonomy" id="44577"/>
    <lineage>
        <taxon>Bacteria</taxon>
        <taxon>Pseudomonadati</taxon>
        <taxon>Pseudomonadota</taxon>
        <taxon>Betaproteobacteria</taxon>
        <taxon>Nitrosomonadales</taxon>
        <taxon>Nitrosomonadaceae</taxon>
        <taxon>Nitrosomonas</taxon>
    </lineage>
</organism>
<accession>A0A2T5ISL2</accession>
<protein>
    <submittedName>
        <fullName evidence="1">Uncharacterized protein</fullName>
    </submittedName>
</protein>
<dbReference type="Proteomes" id="UP000244110">
    <property type="component" value="Unassembled WGS sequence"/>
</dbReference>
<comment type="caution">
    <text evidence="1">The sequence shown here is derived from an EMBL/GenBank/DDBJ whole genome shotgun (WGS) entry which is preliminary data.</text>
</comment>
<evidence type="ECO:0000313" key="2">
    <source>
        <dbReference type="Proteomes" id="UP000244110"/>
    </source>
</evidence>
<dbReference type="AlphaFoldDB" id="A0A2T5ISL2"/>
<evidence type="ECO:0000313" key="1">
    <source>
        <dbReference type="EMBL" id="PTQ86828.1"/>
    </source>
</evidence>
<name>A0A2T5ISL2_9PROT</name>
<sequence length="134" mass="15060">MPAIRDIEADVTFIVEKNPVLTYGFWECGDRRFFDPDGMQYEPIITTAPLTVDVITFKLLFTSQERIKAKELRHTDVLIDDFWSILDDPRSENVVMALPSIQDAIDYTLTAINAAGLTIDVAARKVAILSGQLI</sequence>
<gene>
    <name evidence="1" type="ORF">C8R28_100823</name>
</gene>